<dbReference type="GO" id="GO:0006506">
    <property type="term" value="P:GPI anchor biosynthetic process"/>
    <property type="evidence" value="ECO:0007669"/>
    <property type="project" value="InterPro"/>
</dbReference>
<dbReference type="PANTHER" id="PTHR13315">
    <property type="entry name" value="METALLO PHOSPHOESTERASE RELATED"/>
    <property type="match status" value="1"/>
</dbReference>
<keyword evidence="7 10" id="KW-1133">Transmembrane helix</keyword>
<proteinExistence type="inferred from homology"/>
<feature type="transmembrane region" description="Helical" evidence="10">
    <location>
        <begin position="344"/>
        <end position="362"/>
    </location>
</feature>
<dbReference type="Pfam" id="PF00149">
    <property type="entry name" value="Metallophos"/>
    <property type="match status" value="1"/>
</dbReference>
<keyword evidence="4 10" id="KW-0812">Transmembrane</keyword>
<dbReference type="Gene3D" id="3.60.21.10">
    <property type="match status" value="1"/>
</dbReference>
<evidence type="ECO:0000256" key="5">
    <source>
        <dbReference type="ARBA" id="ARBA00022723"/>
    </source>
</evidence>
<evidence type="ECO:0000256" key="8">
    <source>
        <dbReference type="ARBA" id="ARBA00023136"/>
    </source>
</evidence>
<evidence type="ECO:0000313" key="13">
    <source>
        <dbReference type="Proteomes" id="UP001152799"/>
    </source>
</evidence>
<evidence type="ECO:0000256" key="9">
    <source>
        <dbReference type="ARBA" id="ARBA00023211"/>
    </source>
</evidence>
<accession>A0A9N9MZD0</accession>
<protein>
    <recommendedName>
        <fullName evidence="11">Calcineurin-like phosphoesterase domain-containing protein</fullName>
    </recommendedName>
</protein>
<feature type="domain" description="Calcineurin-like phosphoesterase" evidence="11">
    <location>
        <begin position="56"/>
        <end position="293"/>
    </location>
</feature>
<evidence type="ECO:0000256" key="1">
    <source>
        <dbReference type="ARBA" id="ARBA00001936"/>
    </source>
</evidence>
<evidence type="ECO:0000256" key="6">
    <source>
        <dbReference type="ARBA" id="ARBA00022801"/>
    </source>
</evidence>
<organism evidence="12 13">
    <name type="scientific">Ceutorhynchus assimilis</name>
    <name type="common">cabbage seed weevil</name>
    <dbReference type="NCBI Taxonomy" id="467358"/>
    <lineage>
        <taxon>Eukaryota</taxon>
        <taxon>Metazoa</taxon>
        <taxon>Ecdysozoa</taxon>
        <taxon>Arthropoda</taxon>
        <taxon>Hexapoda</taxon>
        <taxon>Insecta</taxon>
        <taxon>Pterygota</taxon>
        <taxon>Neoptera</taxon>
        <taxon>Endopterygota</taxon>
        <taxon>Coleoptera</taxon>
        <taxon>Polyphaga</taxon>
        <taxon>Cucujiformia</taxon>
        <taxon>Curculionidae</taxon>
        <taxon>Ceutorhynchinae</taxon>
        <taxon>Ceutorhynchus</taxon>
    </lineage>
</organism>
<reference evidence="12" key="1">
    <citation type="submission" date="2022-01" db="EMBL/GenBank/DDBJ databases">
        <authorList>
            <person name="King R."/>
        </authorList>
    </citation>
    <scope>NUCLEOTIDE SEQUENCE</scope>
</reference>
<dbReference type="InterPro" id="IPR033308">
    <property type="entry name" value="PGAP5/Cdc1/Ted1"/>
</dbReference>
<evidence type="ECO:0000256" key="4">
    <source>
        <dbReference type="ARBA" id="ARBA00022692"/>
    </source>
</evidence>
<dbReference type="GO" id="GO:0046872">
    <property type="term" value="F:metal ion binding"/>
    <property type="evidence" value="ECO:0007669"/>
    <property type="project" value="UniProtKB-KW"/>
</dbReference>
<evidence type="ECO:0000256" key="3">
    <source>
        <dbReference type="ARBA" id="ARBA00008895"/>
    </source>
</evidence>
<dbReference type="Proteomes" id="UP001152799">
    <property type="component" value="Chromosome 7"/>
</dbReference>
<keyword evidence="6" id="KW-0378">Hydrolase</keyword>
<keyword evidence="13" id="KW-1185">Reference proteome</keyword>
<feature type="transmembrane region" description="Helical" evidence="10">
    <location>
        <begin position="12"/>
        <end position="30"/>
    </location>
</feature>
<evidence type="ECO:0000313" key="12">
    <source>
        <dbReference type="EMBL" id="CAG9771825.1"/>
    </source>
</evidence>
<keyword evidence="8 10" id="KW-0472">Membrane</keyword>
<dbReference type="AlphaFoldDB" id="A0A9N9MZD0"/>
<dbReference type="EMBL" id="OU892283">
    <property type="protein sequence ID" value="CAG9771825.1"/>
    <property type="molecule type" value="Genomic_DNA"/>
</dbReference>
<dbReference type="InterPro" id="IPR029052">
    <property type="entry name" value="Metallo-depent_PP-like"/>
</dbReference>
<comment type="similarity">
    <text evidence="3">Belongs to the metallophosphoesterase superfamily. MPPE1 family.</text>
</comment>
<dbReference type="InterPro" id="IPR004843">
    <property type="entry name" value="Calcineurin-like_PHP"/>
</dbReference>
<evidence type="ECO:0000259" key="11">
    <source>
        <dbReference type="Pfam" id="PF00149"/>
    </source>
</evidence>
<evidence type="ECO:0000256" key="7">
    <source>
        <dbReference type="ARBA" id="ARBA00022989"/>
    </source>
</evidence>
<dbReference type="PANTHER" id="PTHR13315:SF0">
    <property type="entry name" value="METALLOPHOSPHOESTERASE 1"/>
    <property type="match status" value="1"/>
</dbReference>
<dbReference type="OrthoDB" id="9984693at2759"/>
<dbReference type="SUPFAM" id="SSF56300">
    <property type="entry name" value="Metallo-dependent phosphatases"/>
    <property type="match status" value="1"/>
</dbReference>
<evidence type="ECO:0000256" key="10">
    <source>
        <dbReference type="SAM" id="Phobius"/>
    </source>
</evidence>
<gene>
    <name evidence="12" type="ORF">CEUTPL_LOCUS12250</name>
</gene>
<sequence>MGPTFNFLKRTFVGVIFLLLYCEVLIFYFVQMNCSWPSLDPSKSDETIPSSTEKPLKIMVLADTHLLGSKRGHWLDKLRREWQMYRAFQTAITLHNPELVFVLGDLMDEGHICSEKEFDYYIDRFYNLFSVPDGTKMYVVVGNHDIGFHYRISPYLQKRFEKGFKSPPVQLVSLRGNHFVLVNSMALEGDGCFLCQPAEVELRNIEKILKCSKNSTKGCDPSLTLPKYSRPILMQHYPLYRESDKECTDFDAAPMPEKEELFRENWECLSKEATYQILKQVQPRLALSGHTHHGCTRQLPIGGIEITIPSFSWRNKNNPNYALGVFTPNNYAISKCEMPKESTVFNLYILGIILIFLWLFLFRKSRRINIKH</sequence>
<dbReference type="GO" id="GO:0016787">
    <property type="term" value="F:hydrolase activity"/>
    <property type="evidence" value="ECO:0007669"/>
    <property type="project" value="UniProtKB-KW"/>
</dbReference>
<name>A0A9N9MZD0_9CUCU</name>
<evidence type="ECO:0000256" key="2">
    <source>
        <dbReference type="ARBA" id="ARBA00004141"/>
    </source>
</evidence>
<dbReference type="GO" id="GO:0016020">
    <property type="term" value="C:membrane"/>
    <property type="evidence" value="ECO:0007669"/>
    <property type="project" value="UniProtKB-SubCell"/>
</dbReference>
<keyword evidence="5" id="KW-0479">Metal-binding</keyword>
<keyword evidence="9" id="KW-0464">Manganese</keyword>
<comment type="subcellular location">
    <subcellularLocation>
        <location evidence="2">Membrane</location>
        <topology evidence="2">Multi-pass membrane protein</topology>
    </subcellularLocation>
</comment>
<comment type="cofactor">
    <cofactor evidence="1">
        <name>Mn(2+)</name>
        <dbReference type="ChEBI" id="CHEBI:29035"/>
    </cofactor>
</comment>